<protein>
    <submittedName>
        <fullName evidence="1">Uncharacterized protein</fullName>
    </submittedName>
</protein>
<dbReference type="Proteomes" id="UP000829069">
    <property type="component" value="Chromosome"/>
</dbReference>
<name>A0ABY3WD20_9MICC</name>
<accession>A0ABY3WD20</accession>
<sequence length="138" mass="15172">MTVAVNVASEMPTPLGTDLPRMAIWSRKNTGQPVDGERSTVQRREAIYTAVRFTEHLMLEGLTASIGSVGNAYADRVRRARVHAGRFRTIEDVEDATFEGVDWSTTTACTAARYDSPAEYEATYESKNPSPIPEMAAT</sequence>
<proteinExistence type="predicted"/>
<dbReference type="RefSeq" id="WP_241915112.1">
    <property type="nucleotide sequence ID" value="NZ_CP093326.1"/>
</dbReference>
<reference evidence="1 2" key="1">
    <citation type="submission" date="2022-03" db="EMBL/GenBank/DDBJ databases">
        <title>Isotopic signatures of nitrous oxide derived from detoxification processes.</title>
        <authorList>
            <person name="Behrendt U."/>
            <person name="Buchen C."/>
            <person name="Well R."/>
            <person name="Ulrich A."/>
            <person name="Rohe L."/>
            <person name="Kolb S."/>
            <person name="Schloter M."/>
            <person name="Horn M.A."/>
            <person name="Augustin J."/>
        </authorList>
    </citation>
    <scope>NUCLEOTIDE SEQUENCE [LARGE SCALE GENOMIC DNA]</scope>
    <source>
        <strain evidence="1 2">S4-C24</strain>
    </source>
</reference>
<evidence type="ECO:0000313" key="1">
    <source>
        <dbReference type="EMBL" id="UNK47351.1"/>
    </source>
</evidence>
<gene>
    <name evidence="1" type="ORF">MNQ99_08480</name>
</gene>
<dbReference type="EMBL" id="CP093326">
    <property type="protein sequence ID" value="UNK47351.1"/>
    <property type="molecule type" value="Genomic_DNA"/>
</dbReference>
<keyword evidence="2" id="KW-1185">Reference proteome</keyword>
<evidence type="ECO:0000313" key="2">
    <source>
        <dbReference type="Proteomes" id="UP000829069"/>
    </source>
</evidence>
<organism evidence="1 2">
    <name type="scientific">Arthrobacter sulfonylureivorans</name>
    <dbReference type="NCBI Taxonomy" id="2486855"/>
    <lineage>
        <taxon>Bacteria</taxon>
        <taxon>Bacillati</taxon>
        <taxon>Actinomycetota</taxon>
        <taxon>Actinomycetes</taxon>
        <taxon>Micrococcales</taxon>
        <taxon>Micrococcaceae</taxon>
        <taxon>Arthrobacter</taxon>
    </lineage>
</organism>